<evidence type="ECO:0000256" key="2">
    <source>
        <dbReference type="ARBA" id="ARBA00006464"/>
    </source>
</evidence>
<evidence type="ECO:0000256" key="3">
    <source>
        <dbReference type="ARBA" id="ARBA00022679"/>
    </source>
</evidence>
<evidence type="ECO:0000313" key="10">
    <source>
        <dbReference type="Proteomes" id="UP001139344"/>
    </source>
</evidence>
<dbReference type="Pfam" id="PF13727">
    <property type="entry name" value="CoA_binding_3"/>
    <property type="match status" value="1"/>
</dbReference>
<feature type="transmembrane region" description="Helical" evidence="7">
    <location>
        <begin position="81"/>
        <end position="101"/>
    </location>
</feature>
<evidence type="ECO:0000256" key="4">
    <source>
        <dbReference type="ARBA" id="ARBA00022692"/>
    </source>
</evidence>
<accession>A0A9X1UZ67</accession>
<evidence type="ECO:0000256" key="1">
    <source>
        <dbReference type="ARBA" id="ARBA00004141"/>
    </source>
</evidence>
<evidence type="ECO:0000313" key="9">
    <source>
        <dbReference type="EMBL" id="MCG9973047.1"/>
    </source>
</evidence>
<keyword evidence="4 7" id="KW-0812">Transmembrane</keyword>
<dbReference type="Proteomes" id="UP001139344">
    <property type="component" value="Unassembled WGS sequence"/>
</dbReference>
<dbReference type="InterPro" id="IPR003362">
    <property type="entry name" value="Bact_transf"/>
</dbReference>
<keyword evidence="5 7" id="KW-1133">Transmembrane helix</keyword>
<dbReference type="PANTHER" id="PTHR30576">
    <property type="entry name" value="COLANIC BIOSYNTHESIS UDP-GLUCOSE LIPID CARRIER TRANSFERASE"/>
    <property type="match status" value="1"/>
</dbReference>
<sequence length="464" mass="54539">MSQKPLFHFEISERKILLRLFDMLAVLITLALVGIIFEFDYFRINADHWNWTLVFLIYLNLFSSVFELYDLQKADRFDSVIKNVLLTSSLTVLFYILTPFFTPSLPTNRLQILFFFLSIAGALLIWRFLYISLISSPRFYKRVLVVGDSFDIQLIADALQKTDPNYMVVGYINTDQRLKTELENEKLKRFEVGELQSAIHKHHINEVVVASAYQKGLMFSLYNELSELLKKGFPIRDYTQVYEEITRRIPVQNVDKDFYRYFPFSRSNQNKFYLLVFRIIDILVSFMGLVFCLLILPFVIVGNFLGNRGDLFYTQERVGKNGKVFKILKLRTMIHDAEIAGPQYAQKNDYRVTKFGRFLRRARIDEIPQFYNVLKGDMSLIGPRPERPIFVKELSELIPFYESRHIIKPGLTGWAQVMANYGDCHDDSLEKLQYDLYYIKHRGIFLDLSILLKTLSTVIFFRGQ</sequence>
<dbReference type="Pfam" id="PF02397">
    <property type="entry name" value="Bac_transf"/>
    <property type="match status" value="1"/>
</dbReference>
<keyword evidence="6 7" id="KW-0472">Membrane</keyword>
<feature type="transmembrane region" description="Helical" evidence="7">
    <location>
        <begin position="272"/>
        <end position="300"/>
    </location>
</feature>
<gene>
    <name evidence="9" type="ORF">LU635_15455</name>
</gene>
<dbReference type="AlphaFoldDB" id="A0A9X1UZ67"/>
<feature type="domain" description="Bacterial sugar transferase" evidence="8">
    <location>
        <begin position="278"/>
        <end position="459"/>
    </location>
</feature>
<proteinExistence type="inferred from homology"/>
<comment type="similarity">
    <text evidence="2">Belongs to the bacterial sugar transferase family.</text>
</comment>
<organism evidence="9 10">
    <name type="scientific">Christiangramia crocea</name>
    <dbReference type="NCBI Taxonomy" id="2904124"/>
    <lineage>
        <taxon>Bacteria</taxon>
        <taxon>Pseudomonadati</taxon>
        <taxon>Bacteroidota</taxon>
        <taxon>Flavobacteriia</taxon>
        <taxon>Flavobacteriales</taxon>
        <taxon>Flavobacteriaceae</taxon>
        <taxon>Christiangramia</taxon>
    </lineage>
</organism>
<name>A0A9X1UZ67_9FLAO</name>
<dbReference type="PANTHER" id="PTHR30576:SF0">
    <property type="entry name" value="UNDECAPRENYL-PHOSPHATE N-ACETYLGALACTOSAMINYL 1-PHOSPHATE TRANSFERASE-RELATED"/>
    <property type="match status" value="1"/>
</dbReference>
<feature type="transmembrane region" description="Helical" evidence="7">
    <location>
        <begin position="20"/>
        <end position="37"/>
    </location>
</feature>
<protein>
    <submittedName>
        <fullName evidence="9">Sugar transferase</fullName>
    </submittedName>
</protein>
<dbReference type="GO" id="GO:0016020">
    <property type="term" value="C:membrane"/>
    <property type="evidence" value="ECO:0007669"/>
    <property type="project" value="UniProtKB-SubCell"/>
</dbReference>
<dbReference type="RefSeq" id="WP_240100406.1">
    <property type="nucleotide sequence ID" value="NZ_JAJSON010000026.1"/>
</dbReference>
<evidence type="ECO:0000256" key="5">
    <source>
        <dbReference type="ARBA" id="ARBA00022989"/>
    </source>
</evidence>
<dbReference type="InterPro" id="IPR017475">
    <property type="entry name" value="EPS_sugar_tfrase"/>
</dbReference>
<comment type="subcellular location">
    <subcellularLocation>
        <location evidence="1">Membrane</location>
        <topology evidence="1">Multi-pass membrane protein</topology>
    </subcellularLocation>
</comment>
<dbReference type="GO" id="GO:0016780">
    <property type="term" value="F:phosphotransferase activity, for other substituted phosphate groups"/>
    <property type="evidence" value="ECO:0007669"/>
    <property type="project" value="TreeGrafter"/>
</dbReference>
<dbReference type="Gene3D" id="3.40.50.720">
    <property type="entry name" value="NAD(P)-binding Rossmann-like Domain"/>
    <property type="match status" value="1"/>
</dbReference>
<evidence type="ECO:0000256" key="6">
    <source>
        <dbReference type="ARBA" id="ARBA00023136"/>
    </source>
</evidence>
<evidence type="ECO:0000256" key="7">
    <source>
        <dbReference type="SAM" id="Phobius"/>
    </source>
</evidence>
<reference evidence="9" key="1">
    <citation type="submission" date="2021-12" db="EMBL/GenBank/DDBJ databases">
        <title>Description of Gramella crocea sp. nov., a new bacterium isolated from activated sludge.</title>
        <authorList>
            <person name="Zhang X."/>
        </authorList>
    </citation>
    <scope>NUCLEOTIDE SEQUENCE</scope>
    <source>
        <strain evidence="9">YB25</strain>
    </source>
</reference>
<feature type="transmembrane region" description="Helical" evidence="7">
    <location>
        <begin position="113"/>
        <end position="133"/>
    </location>
</feature>
<keyword evidence="3 9" id="KW-0808">Transferase</keyword>
<dbReference type="NCBIfam" id="TIGR03025">
    <property type="entry name" value="EPS_sugtrans"/>
    <property type="match status" value="1"/>
</dbReference>
<feature type="transmembrane region" description="Helical" evidence="7">
    <location>
        <begin position="49"/>
        <end position="69"/>
    </location>
</feature>
<dbReference type="EMBL" id="JAJSON010000026">
    <property type="protein sequence ID" value="MCG9973047.1"/>
    <property type="molecule type" value="Genomic_DNA"/>
</dbReference>
<evidence type="ECO:0000259" key="8">
    <source>
        <dbReference type="Pfam" id="PF02397"/>
    </source>
</evidence>
<comment type="caution">
    <text evidence="9">The sequence shown here is derived from an EMBL/GenBank/DDBJ whole genome shotgun (WGS) entry which is preliminary data.</text>
</comment>
<keyword evidence="10" id="KW-1185">Reference proteome</keyword>